<proteinExistence type="predicted"/>
<protein>
    <recommendedName>
        <fullName evidence="4">Pentapeptide repeat protein</fullName>
    </recommendedName>
</protein>
<gene>
    <name evidence="2" type="ORF">FHX81_3317</name>
</gene>
<keyword evidence="1" id="KW-0472">Membrane</keyword>
<name>A0A543JDM7_9PSEU</name>
<feature type="transmembrane region" description="Helical" evidence="1">
    <location>
        <begin position="59"/>
        <end position="79"/>
    </location>
</feature>
<evidence type="ECO:0000256" key="1">
    <source>
        <dbReference type="SAM" id="Phobius"/>
    </source>
</evidence>
<accession>A0A543JDM7</accession>
<feature type="transmembrane region" description="Helical" evidence="1">
    <location>
        <begin position="17"/>
        <end position="38"/>
    </location>
</feature>
<evidence type="ECO:0008006" key="4">
    <source>
        <dbReference type="Google" id="ProtNLM"/>
    </source>
</evidence>
<organism evidence="2 3">
    <name type="scientific">Saccharothrix saharensis</name>
    <dbReference type="NCBI Taxonomy" id="571190"/>
    <lineage>
        <taxon>Bacteria</taxon>
        <taxon>Bacillati</taxon>
        <taxon>Actinomycetota</taxon>
        <taxon>Actinomycetes</taxon>
        <taxon>Pseudonocardiales</taxon>
        <taxon>Pseudonocardiaceae</taxon>
        <taxon>Saccharothrix</taxon>
    </lineage>
</organism>
<reference evidence="2 3" key="1">
    <citation type="submission" date="2019-06" db="EMBL/GenBank/DDBJ databases">
        <title>Sequencing the genomes of 1000 actinobacteria strains.</title>
        <authorList>
            <person name="Klenk H.-P."/>
        </authorList>
    </citation>
    <scope>NUCLEOTIDE SEQUENCE [LARGE SCALE GENOMIC DNA]</scope>
    <source>
        <strain evidence="2 3">DSM 45456</strain>
    </source>
</reference>
<dbReference type="EMBL" id="VFPP01000001">
    <property type="protein sequence ID" value="TQM80958.1"/>
    <property type="molecule type" value="Genomic_DNA"/>
</dbReference>
<keyword evidence="3" id="KW-1185">Reference proteome</keyword>
<keyword evidence="1" id="KW-0812">Transmembrane</keyword>
<evidence type="ECO:0000313" key="2">
    <source>
        <dbReference type="EMBL" id="TQM80958.1"/>
    </source>
</evidence>
<evidence type="ECO:0000313" key="3">
    <source>
        <dbReference type="Proteomes" id="UP000316628"/>
    </source>
</evidence>
<dbReference type="SUPFAM" id="SSF141571">
    <property type="entry name" value="Pentapeptide repeat-like"/>
    <property type="match status" value="1"/>
</dbReference>
<dbReference type="RefSeq" id="WP_170232071.1">
    <property type="nucleotide sequence ID" value="NZ_VFPP01000001.1"/>
</dbReference>
<dbReference type="Proteomes" id="UP000316628">
    <property type="component" value="Unassembled WGS sequence"/>
</dbReference>
<sequence>MSDPNPPHPSRPPLPRWTVPIVAGVVLVVSGVTLWALWRWIDGLALADAGKRATAQLDAVKTASGIAVGGGLFALYLAARRQRTQELELSQRERAQAHTERVAETNRLHAERVAAAAENDAAARRVTELYTKASEQLGSDKAPVRLAGLYALERLAQENPGQRQTVVNLLCAYLRMPYPPPGEEEDRALRDTRLQEREVRLTAQRILTTHLRGAGDPHWADMDLDLSGGVLIGLDLSSCRLRHTTFARASFIGGADFTRAAFTGDADFTGTSFAKVGWFSDASFAGNADFTGTSFAANASFRGTSVAGAAVFDAVSFGGSADFAAAGFTGVASFDGASFAGPATFSGASLPDHAWEVLPASAGERFFRA</sequence>
<dbReference type="AlphaFoldDB" id="A0A543JDM7"/>
<dbReference type="Gene3D" id="2.160.20.80">
    <property type="entry name" value="E3 ubiquitin-protein ligase SopA"/>
    <property type="match status" value="1"/>
</dbReference>
<comment type="caution">
    <text evidence="2">The sequence shown here is derived from an EMBL/GenBank/DDBJ whole genome shotgun (WGS) entry which is preliminary data.</text>
</comment>
<keyword evidence="1" id="KW-1133">Transmembrane helix</keyword>